<evidence type="ECO:0000313" key="3">
    <source>
        <dbReference type="EMBL" id="KAG6596273.1"/>
    </source>
</evidence>
<accession>A0AAV6NDG4</accession>
<dbReference type="GO" id="GO:0019905">
    <property type="term" value="F:syntaxin binding"/>
    <property type="evidence" value="ECO:0007669"/>
    <property type="project" value="TreeGrafter"/>
</dbReference>
<name>A0AAV6NDG4_9ROSI</name>
<dbReference type="CDD" id="cd15873">
    <property type="entry name" value="R-SNARE_STXBP5_6"/>
    <property type="match status" value="1"/>
</dbReference>
<organism evidence="3 4">
    <name type="scientific">Cucurbita argyrosperma subsp. sororia</name>
    <dbReference type="NCBI Taxonomy" id="37648"/>
    <lineage>
        <taxon>Eukaryota</taxon>
        <taxon>Viridiplantae</taxon>
        <taxon>Streptophyta</taxon>
        <taxon>Embryophyta</taxon>
        <taxon>Tracheophyta</taxon>
        <taxon>Spermatophyta</taxon>
        <taxon>Magnoliopsida</taxon>
        <taxon>eudicotyledons</taxon>
        <taxon>Gunneridae</taxon>
        <taxon>Pentapetalae</taxon>
        <taxon>rosids</taxon>
        <taxon>fabids</taxon>
        <taxon>Cucurbitales</taxon>
        <taxon>Cucurbitaceae</taxon>
        <taxon>Cucurbiteae</taxon>
        <taxon>Cucurbita</taxon>
    </lineage>
</organism>
<dbReference type="GO" id="GO:0005737">
    <property type="term" value="C:cytoplasm"/>
    <property type="evidence" value="ECO:0007669"/>
    <property type="project" value="TreeGrafter"/>
</dbReference>
<feature type="region of interest" description="Disordered" evidence="1">
    <location>
        <begin position="1037"/>
        <end position="1097"/>
    </location>
</feature>
<feature type="domain" description="Lethal giant larvae (Lgl)-like C-terminal" evidence="2">
    <location>
        <begin position="627"/>
        <end position="873"/>
    </location>
</feature>
<gene>
    <name evidence="3" type="primary">Stxbp5</name>
    <name evidence="3" type="ORF">SDJN03_09453</name>
</gene>
<dbReference type="InterPro" id="IPR013905">
    <property type="entry name" value="Lgl_C_dom"/>
</dbReference>
<feature type="non-terminal residue" evidence="3">
    <location>
        <position position="1"/>
    </location>
</feature>
<keyword evidence="4" id="KW-1185">Reference proteome</keyword>
<dbReference type="EMBL" id="JAGKQH010000006">
    <property type="protein sequence ID" value="KAG6596273.1"/>
    <property type="molecule type" value="Genomic_DNA"/>
</dbReference>
<dbReference type="InterPro" id="IPR001680">
    <property type="entry name" value="WD40_rpt"/>
</dbReference>
<dbReference type="SMART" id="SM00320">
    <property type="entry name" value="WD40"/>
    <property type="match status" value="5"/>
</dbReference>
<dbReference type="Pfam" id="PF08596">
    <property type="entry name" value="Lgl_C"/>
    <property type="match status" value="1"/>
</dbReference>
<dbReference type="Pfam" id="PF00400">
    <property type="entry name" value="WD40"/>
    <property type="match status" value="1"/>
</dbReference>
<reference evidence="3 4" key="1">
    <citation type="journal article" date="2021" name="Hortic Res">
        <title>The domestication of Cucurbita argyrosperma as revealed by the genome of its wild relative.</title>
        <authorList>
            <person name="Barrera-Redondo J."/>
            <person name="Sanchez-de la Vega G."/>
            <person name="Aguirre-Liguori J.A."/>
            <person name="Castellanos-Morales G."/>
            <person name="Gutierrez-Guerrero Y.T."/>
            <person name="Aguirre-Dugua X."/>
            <person name="Aguirre-Planter E."/>
            <person name="Tenaillon M.I."/>
            <person name="Lira-Saade R."/>
            <person name="Eguiarte L.E."/>
        </authorList>
    </citation>
    <scope>NUCLEOTIDE SEQUENCE [LARGE SCALE GENOMIC DNA]</scope>
    <source>
        <strain evidence="3">JBR-2021</strain>
    </source>
</reference>
<dbReference type="GO" id="GO:0045159">
    <property type="term" value="F:myosin II binding"/>
    <property type="evidence" value="ECO:0007669"/>
    <property type="project" value="TreeGrafter"/>
</dbReference>
<dbReference type="GO" id="GO:0006893">
    <property type="term" value="P:Golgi to plasma membrane transport"/>
    <property type="evidence" value="ECO:0007669"/>
    <property type="project" value="TreeGrafter"/>
</dbReference>
<dbReference type="GO" id="GO:0005886">
    <property type="term" value="C:plasma membrane"/>
    <property type="evidence" value="ECO:0007669"/>
    <property type="project" value="TreeGrafter"/>
</dbReference>
<evidence type="ECO:0000259" key="2">
    <source>
        <dbReference type="Pfam" id="PF08596"/>
    </source>
</evidence>
<dbReference type="Proteomes" id="UP000685013">
    <property type="component" value="Chromosome 6"/>
</dbReference>
<evidence type="ECO:0000256" key="1">
    <source>
        <dbReference type="SAM" id="MobiDB-lite"/>
    </source>
</evidence>
<dbReference type="PANTHER" id="PTHR10241">
    <property type="entry name" value="LETHAL 2 GIANT LARVAE PROTEIN"/>
    <property type="match status" value="1"/>
</dbReference>
<sequence>MPCCREHEREVNPNHLSRVFSTDLSSRSLRFSESGAFVFFKMFVKKLVEKASRKTGSTLDGLKGSEVEPRLAFHYGIPSGSTISAYDSIQKILALSTSDGRIKLFGKDNAQTLLESKEAIPSKFLQFMENQGFLLNVTSKNQIEVWDIDRKLLSHVHVFEEEITSFTILQQNPYMYVGDDLGNVSILKLDQSLGKIVQMNYVIPVSASRGNPADVTSDTSVNHILPQPTTEFKRVLLIFKDGLIVLWGIKESKSIFITGGNTMLSSYQEAKKVTSACWVCPLGSKVAVGYSNGDVLIWAILYGQNPKAESASENSGRSGPLYKLNLGYKLDQIPIASLRCDYMDAKTSRLYVMGASSNSLQVVLLNEQIEARMIKLGLQLSEACIDMEIISSLSDQSKNKQDYLLLLGKSGCVYAYDNCLIEKYLLQQCQSRSATSLPKEAMLKIPLLGSNITVARFFTNNSCSLHPPDEDYIQRIKDIPSLVLSEPKPKEVVTYLNTVEFGGFSKVENLYISGHNDGSVNFWDASCPIFIPILSLQQQSEDDFSLSGIPVTALHFDGNSQILISGDHSGTVRVFKFRPESYAADNSFMPFQGSTKKRNNHIIQSVKLVQVDGSVLVISISPRSNHLAVGTDKGYISLFDIQGSSLIYQKRIASEICSGIISLQFESCNLQGFEKNVLTIATKDSSILALESETGNTLGANMVHPKKPSTALFMQILYGQDASTRGSVMSDDLELGKRSSSSSPAVDGVPRQPLVLLCSEKAVYIYSFVHAVQGLKKVLYKKKFHSSCCWASTFYTTSDVALLLVFGNGKIEIRSLPEFSLLKETTVRGFNYSPSKLDSLPESTACSSKDGELLVVNGDQEIFVISVLIMDSISHIYRKDYVIPPEGSIAHKEKKKGGIFTSVFQEISGSKAKQAPDMEAEDSRESVEELSVVFSASNFHRDVKTAEGTEKLVENEDEPALDIDDIEIEDAVEKPKEQSMLGSLNKQKLASTFNSFKGKLKQMKAKTEKNSSKEEQVDWNAAADSKAGAVDQIKKKYGFSSAGETSDAKMAESKLQENAKKLQGISQRATEMQDTAKSFSSMANQLLRTAEQHGTRN</sequence>
<dbReference type="GO" id="GO:0006887">
    <property type="term" value="P:exocytosis"/>
    <property type="evidence" value="ECO:0007669"/>
    <property type="project" value="TreeGrafter"/>
</dbReference>
<dbReference type="AlphaFoldDB" id="A0AAV6NDG4"/>
<protein>
    <submittedName>
        <fullName evidence="3">Syntaxin-binding protein 5</fullName>
    </submittedName>
</protein>
<dbReference type="GO" id="GO:0005096">
    <property type="term" value="F:GTPase activator activity"/>
    <property type="evidence" value="ECO:0007669"/>
    <property type="project" value="TreeGrafter"/>
</dbReference>
<feature type="compositionally biased region" description="Polar residues" evidence="1">
    <location>
        <begin position="1064"/>
        <end position="1087"/>
    </location>
</feature>
<feature type="compositionally biased region" description="Basic and acidic residues" evidence="1">
    <location>
        <begin position="1046"/>
        <end position="1060"/>
    </location>
</feature>
<dbReference type="PANTHER" id="PTHR10241:SF27">
    <property type="entry name" value="TRANSDUCIN_WD40 REPEAT-LIKE SUPERFAMILY PROTEIN"/>
    <property type="match status" value="1"/>
</dbReference>
<evidence type="ECO:0000313" key="4">
    <source>
        <dbReference type="Proteomes" id="UP000685013"/>
    </source>
</evidence>
<proteinExistence type="predicted"/>
<comment type="caution">
    <text evidence="3">The sequence shown here is derived from an EMBL/GenBank/DDBJ whole genome shotgun (WGS) entry which is preliminary data.</text>
</comment>